<evidence type="ECO:0000256" key="3">
    <source>
        <dbReference type="ARBA" id="ARBA00023172"/>
    </source>
</evidence>
<gene>
    <name evidence="7" type="ORF">SAMN02745781_01226</name>
</gene>
<dbReference type="Proteomes" id="UP000184159">
    <property type="component" value="Unassembled WGS sequence"/>
</dbReference>
<evidence type="ECO:0000313" key="7">
    <source>
        <dbReference type="EMBL" id="SHE98840.1"/>
    </source>
</evidence>
<keyword evidence="2 4" id="KW-0238">DNA-binding</keyword>
<evidence type="ECO:0000256" key="1">
    <source>
        <dbReference type="ARBA" id="ARBA00022908"/>
    </source>
</evidence>
<dbReference type="GO" id="GO:0015074">
    <property type="term" value="P:DNA integration"/>
    <property type="evidence" value="ECO:0007669"/>
    <property type="project" value="UniProtKB-KW"/>
</dbReference>
<reference evidence="8" key="1">
    <citation type="submission" date="2016-11" db="EMBL/GenBank/DDBJ databases">
        <authorList>
            <person name="Varghese N."/>
            <person name="Submissions S."/>
        </authorList>
    </citation>
    <scope>NUCLEOTIDE SEQUENCE [LARGE SCALE GENOMIC DNA]</scope>
    <source>
        <strain evidence="8">DSM 21264</strain>
    </source>
</reference>
<evidence type="ECO:0000259" key="6">
    <source>
        <dbReference type="PROSITE" id="PS51900"/>
    </source>
</evidence>
<dbReference type="EMBL" id="FQUH01000004">
    <property type="protein sequence ID" value="SHE98840.1"/>
    <property type="molecule type" value="Genomic_DNA"/>
</dbReference>
<dbReference type="CDD" id="cd01189">
    <property type="entry name" value="INT_ICEBs1_C_like"/>
    <property type="match status" value="1"/>
</dbReference>
<keyword evidence="1" id="KW-0229">DNA integration</keyword>
<dbReference type="InterPro" id="IPR044068">
    <property type="entry name" value="CB"/>
</dbReference>
<dbReference type="RefSeq" id="WP_072956858.1">
    <property type="nucleotide sequence ID" value="NZ_FQUH01000004.1"/>
</dbReference>
<evidence type="ECO:0000256" key="4">
    <source>
        <dbReference type="PROSITE-ProRule" id="PRU01248"/>
    </source>
</evidence>
<dbReference type="Gene3D" id="1.10.443.10">
    <property type="entry name" value="Intergrase catalytic core"/>
    <property type="match status" value="1"/>
</dbReference>
<dbReference type="InterPro" id="IPR002104">
    <property type="entry name" value="Integrase_catalytic"/>
</dbReference>
<accession>A0A1M4XZH2</accession>
<dbReference type="InterPro" id="IPR050090">
    <property type="entry name" value="Tyrosine_recombinase_XerCD"/>
</dbReference>
<dbReference type="SUPFAM" id="SSF56349">
    <property type="entry name" value="DNA breaking-rejoining enzymes"/>
    <property type="match status" value="1"/>
</dbReference>
<dbReference type="Pfam" id="PF00589">
    <property type="entry name" value="Phage_integrase"/>
    <property type="match status" value="1"/>
</dbReference>
<dbReference type="InterPro" id="IPR013762">
    <property type="entry name" value="Integrase-like_cat_sf"/>
</dbReference>
<feature type="domain" description="Tyr recombinase" evidence="5">
    <location>
        <begin position="102"/>
        <end position="308"/>
    </location>
</feature>
<dbReference type="GO" id="GO:0006310">
    <property type="term" value="P:DNA recombination"/>
    <property type="evidence" value="ECO:0007669"/>
    <property type="project" value="UniProtKB-KW"/>
</dbReference>
<evidence type="ECO:0000256" key="2">
    <source>
        <dbReference type="ARBA" id="ARBA00023125"/>
    </source>
</evidence>
<dbReference type="Gene3D" id="1.10.150.130">
    <property type="match status" value="1"/>
</dbReference>
<dbReference type="PROSITE" id="PS51898">
    <property type="entry name" value="TYR_RECOMBINASE"/>
    <property type="match status" value="1"/>
</dbReference>
<keyword evidence="8" id="KW-1185">Reference proteome</keyword>
<evidence type="ECO:0000313" key="8">
    <source>
        <dbReference type="Proteomes" id="UP000184159"/>
    </source>
</evidence>
<name>A0A1M4XZH2_VIBGA</name>
<sequence length="362" mass="41376">MKVKNIAKQVLKLMQTELAYATFKSDKTKMNRIIRDLGEHDIQNLKYSDIRTYINGLHQKYSASTVNAHKSLLNKIYIHAIADGIVNTNPINQISCFKRDIEEPQPFTLEEIDAILNYQSVSLSEKLLFKLGIYTGLRISELLALCWEDIDLKKRILLVRRSVIDSKYRVPKTAKSARSVELSEDACDVLKQLEQHTAYLRARFISIVQSDNHTVKKEKVRFVFMNSKTKKPFTGSKQYAYSFFTPLLNRLNIKHRGPGHLRHTYASQSLTCGAPIGWISTQMGHTSSQLTERRYARWITQNNRANYADQLAAHIGTANNTKQIVLPNRSQFEQEHDSGITDLLNLLISKPVLAEALLGSRK</sequence>
<dbReference type="InterPro" id="IPR010998">
    <property type="entry name" value="Integrase_recombinase_N"/>
</dbReference>
<dbReference type="PROSITE" id="PS51900">
    <property type="entry name" value="CB"/>
    <property type="match status" value="1"/>
</dbReference>
<dbReference type="PANTHER" id="PTHR30349:SF36">
    <property type="entry name" value="PROPHAGE INTEGRASE INTR-RELATED"/>
    <property type="match status" value="1"/>
</dbReference>
<protein>
    <submittedName>
        <fullName evidence="7">Integrase</fullName>
    </submittedName>
</protein>
<dbReference type="InterPro" id="IPR011010">
    <property type="entry name" value="DNA_brk_join_enz"/>
</dbReference>
<dbReference type="GO" id="GO:0003677">
    <property type="term" value="F:DNA binding"/>
    <property type="evidence" value="ECO:0007669"/>
    <property type="project" value="UniProtKB-UniRule"/>
</dbReference>
<dbReference type="PANTHER" id="PTHR30349">
    <property type="entry name" value="PHAGE INTEGRASE-RELATED"/>
    <property type="match status" value="1"/>
</dbReference>
<dbReference type="AlphaFoldDB" id="A0A1M4XZH2"/>
<feature type="domain" description="Core-binding (CB)" evidence="6">
    <location>
        <begin position="1"/>
        <end position="81"/>
    </location>
</feature>
<organism evidence="7 8">
    <name type="scientific">Vibrio gazogenes DSM 21264 = NBRC 103151</name>
    <dbReference type="NCBI Taxonomy" id="1123492"/>
    <lineage>
        <taxon>Bacteria</taxon>
        <taxon>Pseudomonadati</taxon>
        <taxon>Pseudomonadota</taxon>
        <taxon>Gammaproteobacteria</taxon>
        <taxon>Vibrionales</taxon>
        <taxon>Vibrionaceae</taxon>
        <taxon>Vibrio</taxon>
    </lineage>
</organism>
<proteinExistence type="predicted"/>
<evidence type="ECO:0000259" key="5">
    <source>
        <dbReference type="PROSITE" id="PS51898"/>
    </source>
</evidence>
<keyword evidence="3" id="KW-0233">DNA recombination</keyword>